<sequence>MSKMKQFKVLNEELLKKTLGGTNVAPGIYCVDKNGKAKCSVDYKELWGYIGQVIGNGWINYGPWAPRPGFGVIIP</sequence>
<dbReference type="RefSeq" id="WP_154590650.1">
    <property type="nucleotide sequence ID" value="NZ_JADFBP010000009.1"/>
</dbReference>
<reference evidence="1 2" key="1">
    <citation type="submission" date="2019-11" db="EMBL/GenBank/DDBJ databases">
        <title>Streptococcus uberis isolated from clinical mastitis cases on a southeastern Queensland dairy.</title>
        <authorList>
            <person name="Workentine M.L."/>
            <person name="Price R."/>
            <person name="Olchowy T."/>
        </authorList>
    </citation>
    <scope>NUCLEOTIDE SEQUENCE [LARGE SCALE GENOMIC DNA]</scope>
    <source>
        <strain evidence="1 2">OLC4459-A17</strain>
    </source>
</reference>
<dbReference type="EMBL" id="WLXI01000040">
    <property type="protein sequence ID" value="MTD01780.1"/>
    <property type="molecule type" value="Genomic_DNA"/>
</dbReference>
<evidence type="ECO:0000313" key="2">
    <source>
        <dbReference type="Proteomes" id="UP000483839"/>
    </source>
</evidence>
<dbReference type="Proteomes" id="UP000483839">
    <property type="component" value="Unassembled WGS sequence"/>
</dbReference>
<gene>
    <name evidence="1" type="ORF">GKS16_05780</name>
</gene>
<proteinExistence type="predicted"/>
<dbReference type="AlphaFoldDB" id="A0A6L6G9I2"/>
<accession>A0A6L6G9I2</accession>
<protein>
    <submittedName>
        <fullName evidence="1">Bacteriocin</fullName>
    </submittedName>
</protein>
<name>A0A6L6G9I2_STRUB</name>
<evidence type="ECO:0000313" key="1">
    <source>
        <dbReference type="EMBL" id="MTD01780.1"/>
    </source>
</evidence>
<comment type="caution">
    <text evidence="1">The sequence shown here is derived from an EMBL/GenBank/DDBJ whole genome shotgun (WGS) entry which is preliminary data.</text>
</comment>
<organism evidence="1 2">
    <name type="scientific">Streptococcus uberis</name>
    <dbReference type="NCBI Taxonomy" id="1349"/>
    <lineage>
        <taxon>Bacteria</taxon>
        <taxon>Bacillati</taxon>
        <taxon>Bacillota</taxon>
        <taxon>Bacilli</taxon>
        <taxon>Lactobacillales</taxon>
        <taxon>Streptococcaceae</taxon>
        <taxon>Streptococcus</taxon>
    </lineage>
</organism>